<reference evidence="2 3" key="1">
    <citation type="submission" date="2019-06" db="EMBL/GenBank/DDBJ databases">
        <title>Genome Sequence of the Brown Rot Fungal Pathogen Monilinia fructicola.</title>
        <authorList>
            <person name="De Miccolis Angelini R.M."/>
            <person name="Landi L."/>
            <person name="Abate D."/>
            <person name="Pollastro S."/>
            <person name="Romanazzi G."/>
            <person name="Faretra F."/>
        </authorList>
    </citation>
    <scope>NUCLEOTIDE SEQUENCE [LARGE SCALE GENOMIC DNA]</scope>
    <source>
        <strain evidence="2 3">Mfrc123</strain>
    </source>
</reference>
<name>A0A5M9JGG8_MONFR</name>
<comment type="caution">
    <text evidence="2">The sequence shown here is derived from an EMBL/GenBank/DDBJ whole genome shotgun (WGS) entry which is preliminary data.</text>
</comment>
<gene>
    <name evidence="2" type="ORF">EYC84_007407</name>
</gene>
<protein>
    <recommendedName>
        <fullName evidence="4">N-acetyltransferase domain-containing protein</fullName>
    </recommendedName>
</protein>
<keyword evidence="3" id="KW-1185">Reference proteome</keyword>
<organism evidence="2 3">
    <name type="scientific">Monilinia fructicola</name>
    <name type="common">Brown rot fungus</name>
    <name type="synonym">Ciboria fructicola</name>
    <dbReference type="NCBI Taxonomy" id="38448"/>
    <lineage>
        <taxon>Eukaryota</taxon>
        <taxon>Fungi</taxon>
        <taxon>Dikarya</taxon>
        <taxon>Ascomycota</taxon>
        <taxon>Pezizomycotina</taxon>
        <taxon>Leotiomycetes</taxon>
        <taxon>Helotiales</taxon>
        <taxon>Sclerotiniaceae</taxon>
        <taxon>Monilinia</taxon>
    </lineage>
</organism>
<evidence type="ECO:0000313" key="3">
    <source>
        <dbReference type="Proteomes" id="UP000322873"/>
    </source>
</evidence>
<dbReference type="EMBL" id="VICG01000009">
    <property type="protein sequence ID" value="KAA8568371.1"/>
    <property type="molecule type" value="Genomic_DNA"/>
</dbReference>
<feature type="compositionally biased region" description="Polar residues" evidence="1">
    <location>
        <begin position="544"/>
        <end position="559"/>
    </location>
</feature>
<dbReference type="SUPFAM" id="SSF55729">
    <property type="entry name" value="Acyl-CoA N-acyltransferases (Nat)"/>
    <property type="match status" value="1"/>
</dbReference>
<sequence length="1143" mass="124509">MANQSKLIRTTVRDPEQEKARLARMTATAFANYEAFVAEMIDLTGEAAGLASSRWAVGEQKNYKIAPGGPRNLDLCDNSIARGKLPTSSLSSKMVASLSDKDLDFQLAQLGGLKNSRCSNVFTPTKANSRTSSLSGSAQSFTPRSLMASPSSGGGIPFASSPTIIVKGVAAKKVNHQQTWEHMLCADHNKRMAKLKTVTSTKVESTSEAALVSVSFPTIAVKDDIIEKLTPENLMEQMLLADFDKRKSKFQPAASIKANAAGNENVVASREPSVVSKTTTSIVKDKSINQGTSITEEKSIDMVVVTNTGASALSDTSSSHSQATFTGPSIMQENKFLAMLVKAQAAKIANSASFSATSTPNVSVSAHSIAPTAAIPVASVAYSSVVAVAAPNIAPIATPCVASAVTSSVAPVASPSVASDGASIGRFMMKENEFMAMLIKKQQEKVSKRESVVASSLQLKKEDLKGLPAMENSICTTQTKNPNITTMSNKPPIPAPINKWTTSQLTIGKAISKADEDFQTFLANKTAATAAAAAARRQQQTATKSRSPNLAPTKPTQAEVNADKRKLAVEEADTYTTLPHRFAVTPASPSTREISNNKTKTQGVVPKRGGAVFAIPKASLRDGQAILRELRAASKDFITKNPTFEENFINTNSTDEKIIRATSNYNDKAAKIAGNLAAVEGESSQDKISHVAVHSITPNEKKDVSHAKTQINNSFIDTRLNKKQAGSLASSPPFWSISSISDIDIGEKMDNTVVDPKFKEGVRVTATQDANIMLADWDGSWCAPPIWEERGTFDANYIPSYIKEWSAVVSPIRPVTSVVDTSAEGFVSGEYLVNNVILSKAPIHELTIPDTLNSSNEEKRLNQTAGKEAAAYLKKVEKVQKAQEYREAAYHVNPQELMAIEPEPNPFAPKIEIYLRPATETDAKEILQIYNHYIAESHIPEDQEPLTENDILYIISVTKQQKLPFVVAVKGRVPTQSTNPKVKTKVPQYENIIGFGYTEMRGCGIAGKSTGRSRYTHNMHFYVHQDYTRKGVGSCVLDRLLKVSSRAWSGHDGYDWLNPNNDPAYGHGCGARCHQMLIEVPVLKKNDPNYEWMKIFLRKFWFMDEFKLRSISRTSVAERAGEWLDVVHFQKELEHEDEFTPFI</sequence>
<dbReference type="InterPro" id="IPR016181">
    <property type="entry name" value="Acyl_CoA_acyltransferase"/>
</dbReference>
<dbReference type="Gene3D" id="3.40.630.30">
    <property type="match status" value="1"/>
</dbReference>
<accession>A0A5M9JGG8</accession>
<feature type="compositionally biased region" description="Low complexity" evidence="1">
    <location>
        <begin position="533"/>
        <end position="543"/>
    </location>
</feature>
<dbReference type="AlphaFoldDB" id="A0A5M9JGG8"/>
<evidence type="ECO:0000256" key="1">
    <source>
        <dbReference type="SAM" id="MobiDB-lite"/>
    </source>
</evidence>
<proteinExistence type="predicted"/>
<evidence type="ECO:0008006" key="4">
    <source>
        <dbReference type="Google" id="ProtNLM"/>
    </source>
</evidence>
<evidence type="ECO:0000313" key="2">
    <source>
        <dbReference type="EMBL" id="KAA8568371.1"/>
    </source>
</evidence>
<feature type="region of interest" description="Disordered" evidence="1">
    <location>
        <begin position="124"/>
        <end position="153"/>
    </location>
</feature>
<dbReference type="Proteomes" id="UP000322873">
    <property type="component" value="Unassembled WGS sequence"/>
</dbReference>
<feature type="region of interest" description="Disordered" evidence="1">
    <location>
        <begin position="533"/>
        <end position="564"/>
    </location>
</feature>
<dbReference type="VEuPathDB" id="FungiDB:MFRU_029g00900"/>
<feature type="compositionally biased region" description="Polar residues" evidence="1">
    <location>
        <begin position="124"/>
        <end position="151"/>
    </location>
</feature>